<accession>A0A564YNK6</accession>
<dbReference type="EMBL" id="CABIJS010000277">
    <property type="protein sequence ID" value="VUZ48114.1"/>
    <property type="molecule type" value="Genomic_DNA"/>
</dbReference>
<protein>
    <submittedName>
        <fullName evidence="3">Uncharacterized protein</fullName>
    </submittedName>
</protein>
<organism evidence="3 4">
    <name type="scientific">Hymenolepis diminuta</name>
    <name type="common">Rat tapeworm</name>
    <dbReference type="NCBI Taxonomy" id="6216"/>
    <lineage>
        <taxon>Eukaryota</taxon>
        <taxon>Metazoa</taxon>
        <taxon>Spiralia</taxon>
        <taxon>Lophotrochozoa</taxon>
        <taxon>Platyhelminthes</taxon>
        <taxon>Cestoda</taxon>
        <taxon>Eucestoda</taxon>
        <taxon>Cyclophyllidea</taxon>
        <taxon>Hymenolepididae</taxon>
        <taxon>Hymenolepis</taxon>
    </lineage>
</organism>
<keyword evidence="4" id="KW-1185">Reference proteome</keyword>
<evidence type="ECO:0000313" key="3">
    <source>
        <dbReference type="EMBL" id="VUZ48114.1"/>
    </source>
</evidence>
<dbReference type="AlphaFoldDB" id="A0A564YNK6"/>
<feature type="region of interest" description="Disordered" evidence="1">
    <location>
        <begin position="1"/>
        <end position="36"/>
    </location>
</feature>
<dbReference type="EMBL" id="CABIJS010000250">
    <property type="protein sequence ID" value="VUZ47607.1"/>
    <property type="molecule type" value="Genomic_DNA"/>
</dbReference>
<evidence type="ECO:0000313" key="4">
    <source>
        <dbReference type="Proteomes" id="UP000321570"/>
    </source>
</evidence>
<sequence length="203" mass="23632">MEHNEQSRGPTEVSSTALSNGSEGSPQDHSNTSDCWSEYFPSAQRMGSLADSAQNLLYERLATEDTEVSNELSLGGNVLITRRKYYTCVLRGYERPPANIACLYVKHDDHIHGVFDSPNNITRKIDNLLNDCRIPRDKWLHIKATCQLVRDIYKLLQYFNSRGEIKMIRNYMMGETMQPYIYYRAIIWLVYTQRKEGFKQKLY</sequence>
<proteinExistence type="predicted"/>
<reference evidence="3 4" key="1">
    <citation type="submission" date="2019-07" db="EMBL/GenBank/DDBJ databases">
        <authorList>
            <person name="Jastrzebski P J."/>
            <person name="Paukszto L."/>
            <person name="Jastrzebski P J."/>
        </authorList>
    </citation>
    <scope>NUCLEOTIDE SEQUENCE [LARGE SCALE GENOMIC DNA]</scope>
    <source>
        <strain evidence="3 4">WMS-il1</strain>
    </source>
</reference>
<evidence type="ECO:0000256" key="1">
    <source>
        <dbReference type="SAM" id="MobiDB-lite"/>
    </source>
</evidence>
<feature type="compositionally biased region" description="Polar residues" evidence="1">
    <location>
        <begin position="7"/>
        <end position="35"/>
    </location>
</feature>
<dbReference type="Proteomes" id="UP000321570">
    <property type="component" value="Unassembled WGS sequence"/>
</dbReference>
<gene>
    <name evidence="2" type="ORF">WMSIL1_LOCUS7154</name>
    <name evidence="3" type="ORF">WMSIL1_LOCUS7593</name>
</gene>
<name>A0A564YNK6_HYMDI</name>
<evidence type="ECO:0000313" key="2">
    <source>
        <dbReference type="EMBL" id="VUZ47607.1"/>
    </source>
</evidence>